<protein>
    <submittedName>
        <fullName evidence="3">Helix-turn-helix transcriptional regulator</fullName>
    </submittedName>
</protein>
<comment type="caution">
    <text evidence="3">The sequence shown here is derived from an EMBL/GenBank/DDBJ whole genome shotgun (WGS) entry which is preliminary data.</text>
</comment>
<dbReference type="RefSeq" id="WP_138189979.1">
    <property type="nucleotide sequence ID" value="NZ_VBWP01000001.1"/>
</dbReference>
<accession>A0A5R8QH56</accession>
<evidence type="ECO:0000259" key="2">
    <source>
        <dbReference type="PROSITE" id="PS50943"/>
    </source>
</evidence>
<evidence type="ECO:0000313" key="4">
    <source>
        <dbReference type="Proteomes" id="UP000306912"/>
    </source>
</evidence>
<dbReference type="InterPro" id="IPR010982">
    <property type="entry name" value="Lambda_DNA-bd_dom_sf"/>
</dbReference>
<dbReference type="EMBL" id="VBWP01000001">
    <property type="protein sequence ID" value="TLG77371.1"/>
    <property type="molecule type" value="Genomic_DNA"/>
</dbReference>
<reference evidence="3 4" key="1">
    <citation type="submission" date="2019-05" db="EMBL/GenBank/DDBJ databases">
        <title>Culicoidintestinum kansasii gen. nov., sp. nov. from the gastrointestinal tract of the biting midge, Culicoides sonorensis.</title>
        <authorList>
            <person name="Neupane S."/>
            <person name="Ghosh A."/>
            <person name="Gunther S."/>
            <person name="Martin K."/>
            <person name="Zurek L."/>
        </authorList>
    </citation>
    <scope>NUCLEOTIDE SEQUENCE [LARGE SCALE GENOMIC DNA]</scope>
    <source>
        <strain evidence="3 4">CS-1</strain>
    </source>
</reference>
<keyword evidence="1" id="KW-0238">DNA-binding</keyword>
<proteinExistence type="predicted"/>
<gene>
    <name evidence="3" type="ORF">FEZ08_01760</name>
</gene>
<dbReference type="CDD" id="cd00093">
    <property type="entry name" value="HTH_XRE"/>
    <property type="match status" value="1"/>
</dbReference>
<dbReference type="AlphaFoldDB" id="A0A5R8QH56"/>
<sequence length="78" mass="8758">MAEKLHIINHIRKLRFFADEMTQLELAEKAGVSRQTIVALEAGKYSPSLELAFKIANVFAVPIGEVFECQPKNSEVIK</sequence>
<organism evidence="3 4">
    <name type="scientific">Culicoidibacter larvae</name>
    <dbReference type="NCBI Taxonomy" id="2579976"/>
    <lineage>
        <taxon>Bacteria</taxon>
        <taxon>Bacillati</taxon>
        <taxon>Bacillota</taxon>
        <taxon>Culicoidibacteria</taxon>
        <taxon>Culicoidibacterales</taxon>
        <taxon>Culicoidibacteraceae</taxon>
        <taxon>Culicoidibacter</taxon>
    </lineage>
</organism>
<dbReference type="SUPFAM" id="SSF47413">
    <property type="entry name" value="lambda repressor-like DNA-binding domains"/>
    <property type="match status" value="1"/>
</dbReference>
<evidence type="ECO:0000256" key="1">
    <source>
        <dbReference type="ARBA" id="ARBA00023125"/>
    </source>
</evidence>
<evidence type="ECO:0000313" key="3">
    <source>
        <dbReference type="EMBL" id="TLG77371.1"/>
    </source>
</evidence>
<dbReference type="OrthoDB" id="9808239at2"/>
<dbReference type="PROSITE" id="PS50943">
    <property type="entry name" value="HTH_CROC1"/>
    <property type="match status" value="1"/>
</dbReference>
<dbReference type="FunCoup" id="A0A5R8QH56">
    <property type="interactions" value="1"/>
</dbReference>
<feature type="domain" description="HTH cro/C1-type" evidence="2">
    <location>
        <begin position="21"/>
        <end position="66"/>
    </location>
</feature>
<dbReference type="InterPro" id="IPR001387">
    <property type="entry name" value="Cro/C1-type_HTH"/>
</dbReference>
<dbReference type="PANTHER" id="PTHR46558">
    <property type="entry name" value="TRACRIPTIONAL REGULATORY PROTEIN-RELATED-RELATED"/>
    <property type="match status" value="1"/>
</dbReference>
<name>A0A5R8QH56_9FIRM</name>
<dbReference type="SMART" id="SM00530">
    <property type="entry name" value="HTH_XRE"/>
    <property type="match status" value="1"/>
</dbReference>
<dbReference type="InParanoid" id="A0A5R8QH56"/>
<dbReference type="Gene3D" id="1.10.260.40">
    <property type="entry name" value="lambda repressor-like DNA-binding domains"/>
    <property type="match status" value="1"/>
</dbReference>
<dbReference type="GO" id="GO:0003677">
    <property type="term" value="F:DNA binding"/>
    <property type="evidence" value="ECO:0007669"/>
    <property type="project" value="UniProtKB-KW"/>
</dbReference>
<dbReference type="Proteomes" id="UP000306912">
    <property type="component" value="Unassembled WGS sequence"/>
</dbReference>
<keyword evidence="4" id="KW-1185">Reference proteome</keyword>
<dbReference type="PANTHER" id="PTHR46558:SF4">
    <property type="entry name" value="DNA-BIDING PHAGE PROTEIN"/>
    <property type="match status" value="1"/>
</dbReference>
<dbReference type="Pfam" id="PF01381">
    <property type="entry name" value="HTH_3"/>
    <property type="match status" value="1"/>
</dbReference>